<keyword evidence="10" id="KW-1185">Reference proteome</keyword>
<comment type="caution">
    <text evidence="9">The sequence shown here is derived from an EMBL/GenBank/DDBJ whole genome shotgun (WGS) entry which is preliminary data.</text>
</comment>
<keyword evidence="5" id="KW-0372">Hormone</keyword>
<reference evidence="9 10" key="1">
    <citation type="journal article" date="2024" name="G3 (Bethesda)">
        <title>Genome assembly of Hibiscus sabdariffa L. provides insights into metabolisms of medicinal natural products.</title>
        <authorList>
            <person name="Kim T."/>
        </authorList>
    </citation>
    <scope>NUCLEOTIDE SEQUENCE [LARGE SCALE GENOMIC DNA]</scope>
    <source>
        <strain evidence="9">TK-2024</strain>
        <tissue evidence="9">Old leaves</tissue>
    </source>
</reference>
<accession>A0ABR2RJ54</accession>
<proteinExistence type="inferred from homology"/>
<evidence type="ECO:0000256" key="2">
    <source>
        <dbReference type="ARBA" id="ARBA00008963"/>
    </source>
</evidence>
<feature type="signal peptide" evidence="8">
    <location>
        <begin position="1"/>
        <end position="26"/>
    </location>
</feature>
<dbReference type="PANTHER" id="PTHR33348:SF34">
    <property type="entry name" value="ENCODED PEPTIDE-RELATED"/>
    <property type="match status" value="1"/>
</dbReference>
<dbReference type="InterPro" id="IPR033250">
    <property type="entry name" value="CEP"/>
</dbReference>
<protein>
    <submittedName>
        <fullName evidence="9">Uncharacterized protein</fullName>
    </submittedName>
</protein>
<sequence>MANFRCKCLLFLVILLIFSYEALVFAEGRSLKPRAKLEKVDLLFSPDGMTVTARPKMKNVGNIANPFHHVFRSLEGYADAFRPTTPGHSPGVGHSIQH</sequence>
<evidence type="ECO:0000313" key="9">
    <source>
        <dbReference type="EMBL" id="KAK9012958.1"/>
    </source>
</evidence>
<evidence type="ECO:0000256" key="6">
    <source>
        <dbReference type="ARBA" id="ARBA00022729"/>
    </source>
</evidence>
<keyword evidence="4" id="KW-0964">Secreted</keyword>
<evidence type="ECO:0000256" key="1">
    <source>
        <dbReference type="ARBA" id="ARBA00004271"/>
    </source>
</evidence>
<evidence type="ECO:0000313" key="10">
    <source>
        <dbReference type="Proteomes" id="UP001396334"/>
    </source>
</evidence>
<comment type="subcellular location">
    <subcellularLocation>
        <location evidence="1">Secreted</location>
        <location evidence="1">Extracellular space</location>
        <location evidence="1">Apoplast</location>
    </subcellularLocation>
</comment>
<evidence type="ECO:0000256" key="3">
    <source>
        <dbReference type="ARBA" id="ARBA00022523"/>
    </source>
</evidence>
<name>A0ABR2RJ54_9ROSI</name>
<organism evidence="9 10">
    <name type="scientific">Hibiscus sabdariffa</name>
    <name type="common">roselle</name>
    <dbReference type="NCBI Taxonomy" id="183260"/>
    <lineage>
        <taxon>Eukaryota</taxon>
        <taxon>Viridiplantae</taxon>
        <taxon>Streptophyta</taxon>
        <taxon>Embryophyta</taxon>
        <taxon>Tracheophyta</taxon>
        <taxon>Spermatophyta</taxon>
        <taxon>Magnoliopsida</taxon>
        <taxon>eudicotyledons</taxon>
        <taxon>Gunneridae</taxon>
        <taxon>Pentapetalae</taxon>
        <taxon>rosids</taxon>
        <taxon>malvids</taxon>
        <taxon>Malvales</taxon>
        <taxon>Malvaceae</taxon>
        <taxon>Malvoideae</taxon>
        <taxon>Hibiscus</taxon>
    </lineage>
</organism>
<keyword evidence="3" id="KW-0052">Apoplast</keyword>
<dbReference type="PANTHER" id="PTHR33348">
    <property type="entry name" value="PRECURSOR OF CEP5"/>
    <property type="match status" value="1"/>
</dbReference>
<keyword evidence="6 8" id="KW-0732">Signal</keyword>
<comment type="similarity">
    <text evidence="2">Belongs to the C-terminally encoded plant signaling peptide (CEP) family.</text>
</comment>
<evidence type="ECO:0000256" key="4">
    <source>
        <dbReference type="ARBA" id="ARBA00022525"/>
    </source>
</evidence>
<dbReference type="Proteomes" id="UP001396334">
    <property type="component" value="Unassembled WGS sequence"/>
</dbReference>
<gene>
    <name evidence="9" type="ORF">V6N11_040987</name>
</gene>
<dbReference type="EMBL" id="JBBPBN010000022">
    <property type="protein sequence ID" value="KAK9012958.1"/>
    <property type="molecule type" value="Genomic_DNA"/>
</dbReference>
<evidence type="ECO:0000256" key="7">
    <source>
        <dbReference type="ARBA" id="ARBA00023278"/>
    </source>
</evidence>
<keyword evidence="7" id="KW-0379">Hydroxylation</keyword>
<evidence type="ECO:0000256" key="8">
    <source>
        <dbReference type="SAM" id="SignalP"/>
    </source>
</evidence>
<evidence type="ECO:0000256" key="5">
    <source>
        <dbReference type="ARBA" id="ARBA00022702"/>
    </source>
</evidence>
<feature type="chain" id="PRO_5047089759" evidence="8">
    <location>
        <begin position="27"/>
        <end position="98"/>
    </location>
</feature>